<dbReference type="Pfam" id="PF04082">
    <property type="entry name" value="Fungal_trans"/>
    <property type="match status" value="1"/>
</dbReference>
<dbReference type="GO" id="GO:0005634">
    <property type="term" value="C:nucleus"/>
    <property type="evidence" value="ECO:0007669"/>
    <property type="project" value="UniProtKB-SubCell"/>
</dbReference>
<dbReference type="Proteomes" id="UP000054821">
    <property type="component" value="Unassembled WGS sequence"/>
</dbReference>
<dbReference type="EMBL" id="JPDN02000025">
    <property type="protein sequence ID" value="PON24116.1"/>
    <property type="molecule type" value="Genomic_DNA"/>
</dbReference>
<sequence>MAEVDDIDDQVSVADEDFALSNNSKKRKTIAKDEGPACQSCRRKKARCSRQQPCDQCLKYHFECVYDEKKTKPGLRMGAIEHLTQRVTTLENMFLGQGVLWQQVWKCLNSLGVEQLPSDSGCSPGHALDGEESNLREHTRRLRDTLSSLANQTTGDLSDCDNPSPKRRRTHEERTKVQRGESGDFGHDVELPPDDLIDALVEIYFARIHPWIPMLHVREFRERMATPSKRQRLTTIFHAIVSLCVRFSHDPRLDEPEARLRYARRCRQIVIIRSMESFSVENLQALIICAFDVIGSGRGPSAWSIVGSMARTAEQLQLSIEDEESHSPSGALIKRIAFLPPCKSWKEVEERRRIFWNVFLMDRFCSIATGWNCSLTSADVKRRLPCEGALWEEGEPLKTPTPYFGIADQSVNMNAAGALPTARPEDEDPSSLGGFAYCIEATESLSLVTTFFLQQAVDVSKMRDVQLWLMKFKQLDLRLVQWKLFLPERWREACVLNDGIMDPNLTLAHITHNTAVVLLHQGIAYPSAEWQATTIRLPSASSAETCLAAATEVAIIADKFLQCSHILTNPQFAFCLFICGRMLLAHAIHYSCPLAPEFESLISSLREISTRCNGPHTTTAAPDNLASKFAVRLDQARQQGAEPLDIREAAYSQSSSMKASSSAIRQQSFAGEGPGMQSAHLGIPVGTKSVGMVSRDEEGSPDSISLAFPPLPLAFQPQPDSAAQTRMPSPMPITGTIPDPSSVFFMPSASYDDPGPPSMDPVTGSGFEQLNSYLEYSFLPNQRISMFSQHDAKDTTML</sequence>
<dbReference type="AlphaFoldDB" id="A0A2P4ZIK1"/>
<dbReference type="InterPro" id="IPR036864">
    <property type="entry name" value="Zn2-C6_fun-type_DNA-bd_sf"/>
</dbReference>
<dbReference type="PROSITE" id="PS00463">
    <property type="entry name" value="ZN2_CY6_FUNGAL_1"/>
    <property type="match status" value="1"/>
</dbReference>
<dbReference type="CDD" id="cd12148">
    <property type="entry name" value="fungal_TF_MHR"/>
    <property type="match status" value="1"/>
</dbReference>
<evidence type="ECO:0000313" key="9">
    <source>
        <dbReference type="Proteomes" id="UP000054821"/>
    </source>
</evidence>
<dbReference type="SMART" id="SM00906">
    <property type="entry name" value="Fungal_trans"/>
    <property type="match status" value="1"/>
</dbReference>
<evidence type="ECO:0000256" key="3">
    <source>
        <dbReference type="ARBA" id="ARBA00023015"/>
    </source>
</evidence>
<comment type="caution">
    <text evidence="8">The sequence shown here is derived from an EMBL/GenBank/DDBJ whole genome shotgun (WGS) entry which is preliminary data.</text>
</comment>
<dbReference type="Gene3D" id="4.10.240.10">
    <property type="entry name" value="Zn(2)-C6 fungal-type DNA-binding domain"/>
    <property type="match status" value="1"/>
</dbReference>
<feature type="domain" description="Zn(2)-C6 fungal-type" evidence="7">
    <location>
        <begin position="37"/>
        <end position="66"/>
    </location>
</feature>
<feature type="compositionally biased region" description="Basic and acidic residues" evidence="6">
    <location>
        <begin position="170"/>
        <end position="188"/>
    </location>
</feature>
<dbReference type="Pfam" id="PF00172">
    <property type="entry name" value="Zn_clus"/>
    <property type="match status" value="1"/>
</dbReference>
<dbReference type="GO" id="GO:0008270">
    <property type="term" value="F:zinc ion binding"/>
    <property type="evidence" value="ECO:0007669"/>
    <property type="project" value="InterPro"/>
</dbReference>
<protein>
    <recommendedName>
        <fullName evidence="7">Zn(2)-C6 fungal-type domain-containing protein</fullName>
    </recommendedName>
</protein>
<dbReference type="InterPro" id="IPR050815">
    <property type="entry name" value="TF_fung"/>
</dbReference>
<organism evidence="8 9">
    <name type="scientific">Trichoderma gamsii</name>
    <dbReference type="NCBI Taxonomy" id="398673"/>
    <lineage>
        <taxon>Eukaryota</taxon>
        <taxon>Fungi</taxon>
        <taxon>Dikarya</taxon>
        <taxon>Ascomycota</taxon>
        <taxon>Pezizomycotina</taxon>
        <taxon>Sordariomycetes</taxon>
        <taxon>Hypocreomycetidae</taxon>
        <taxon>Hypocreales</taxon>
        <taxon>Hypocreaceae</taxon>
        <taxon>Trichoderma</taxon>
    </lineage>
</organism>
<dbReference type="GeneID" id="29984209"/>
<keyword evidence="4" id="KW-0804">Transcription</keyword>
<name>A0A2P4ZIK1_9HYPO</name>
<dbReference type="PANTHER" id="PTHR47338:SF23">
    <property type="entry name" value="ZN(II)2CYS6 TRANSCRIPTION FACTOR (EUROFUNG)"/>
    <property type="match status" value="1"/>
</dbReference>
<evidence type="ECO:0000259" key="7">
    <source>
        <dbReference type="PROSITE" id="PS50048"/>
    </source>
</evidence>
<dbReference type="SUPFAM" id="SSF57701">
    <property type="entry name" value="Zn2/Cys6 DNA-binding domain"/>
    <property type="match status" value="1"/>
</dbReference>
<evidence type="ECO:0000256" key="6">
    <source>
        <dbReference type="SAM" id="MobiDB-lite"/>
    </source>
</evidence>
<keyword evidence="9" id="KW-1185">Reference proteome</keyword>
<dbReference type="PANTHER" id="PTHR47338">
    <property type="entry name" value="ZN(II)2CYS6 TRANSCRIPTION FACTOR (EUROFUNG)-RELATED"/>
    <property type="match status" value="1"/>
</dbReference>
<feature type="compositionally biased region" description="Polar residues" evidence="6">
    <location>
        <begin position="147"/>
        <end position="156"/>
    </location>
</feature>
<keyword evidence="5" id="KW-0539">Nucleus</keyword>
<evidence type="ECO:0000313" key="8">
    <source>
        <dbReference type="EMBL" id="PON24116.1"/>
    </source>
</evidence>
<accession>A0A2P4ZIK1</accession>
<evidence type="ECO:0000256" key="5">
    <source>
        <dbReference type="ARBA" id="ARBA00023242"/>
    </source>
</evidence>
<evidence type="ECO:0000256" key="1">
    <source>
        <dbReference type="ARBA" id="ARBA00004123"/>
    </source>
</evidence>
<dbReference type="PROSITE" id="PS50048">
    <property type="entry name" value="ZN2_CY6_FUNGAL_2"/>
    <property type="match status" value="1"/>
</dbReference>
<feature type="region of interest" description="Disordered" evidence="6">
    <location>
        <begin position="147"/>
        <end position="188"/>
    </location>
</feature>
<reference evidence="8 9" key="1">
    <citation type="journal article" date="2016" name="Genome Announc.">
        <title>Draft Whole-Genome Sequence of Trichoderma gamsii T6085, a Promising Biocontrol Agent of Fusarium Head Blight on Wheat.</title>
        <authorList>
            <person name="Baroncelli R."/>
            <person name="Zapparata A."/>
            <person name="Piaggeschi G."/>
            <person name="Sarrocco S."/>
            <person name="Vannacci G."/>
        </authorList>
    </citation>
    <scope>NUCLEOTIDE SEQUENCE [LARGE SCALE GENOMIC DNA]</scope>
    <source>
        <strain evidence="8 9">T6085</strain>
    </source>
</reference>
<dbReference type="GO" id="GO:0003677">
    <property type="term" value="F:DNA binding"/>
    <property type="evidence" value="ECO:0007669"/>
    <property type="project" value="InterPro"/>
</dbReference>
<keyword evidence="3" id="KW-0805">Transcription regulation</keyword>
<dbReference type="SMART" id="SM00066">
    <property type="entry name" value="GAL4"/>
    <property type="match status" value="1"/>
</dbReference>
<proteinExistence type="predicted"/>
<keyword evidence="2" id="KW-0479">Metal-binding</keyword>
<dbReference type="GO" id="GO:0000981">
    <property type="term" value="F:DNA-binding transcription factor activity, RNA polymerase II-specific"/>
    <property type="evidence" value="ECO:0007669"/>
    <property type="project" value="InterPro"/>
</dbReference>
<comment type="subcellular location">
    <subcellularLocation>
        <location evidence="1">Nucleus</location>
    </subcellularLocation>
</comment>
<gene>
    <name evidence="8" type="ORF">TGAM01_v207127</name>
</gene>
<dbReference type="CDD" id="cd00067">
    <property type="entry name" value="GAL4"/>
    <property type="match status" value="1"/>
</dbReference>
<dbReference type="STRING" id="398673.A0A2P4ZIK1"/>
<dbReference type="InterPro" id="IPR001138">
    <property type="entry name" value="Zn2Cys6_DnaBD"/>
</dbReference>
<dbReference type="GO" id="GO:0006351">
    <property type="term" value="P:DNA-templated transcription"/>
    <property type="evidence" value="ECO:0007669"/>
    <property type="project" value="InterPro"/>
</dbReference>
<dbReference type="RefSeq" id="XP_018662555.1">
    <property type="nucleotide sequence ID" value="XM_018804126.1"/>
</dbReference>
<evidence type="ECO:0000256" key="4">
    <source>
        <dbReference type="ARBA" id="ARBA00023163"/>
    </source>
</evidence>
<dbReference type="InterPro" id="IPR007219">
    <property type="entry name" value="XnlR_reg_dom"/>
</dbReference>
<evidence type="ECO:0000256" key="2">
    <source>
        <dbReference type="ARBA" id="ARBA00022723"/>
    </source>
</evidence>